<dbReference type="Proteomes" id="UP000050640">
    <property type="component" value="Unplaced"/>
</dbReference>
<evidence type="ECO:0000259" key="1">
    <source>
        <dbReference type="Pfam" id="PF00085"/>
    </source>
</evidence>
<dbReference type="PANTHER" id="PTHR14684:SF2">
    <property type="entry name" value="THIOREDOXIN DOMAIN-CONTAINING PROTEIN 15"/>
    <property type="match status" value="1"/>
</dbReference>
<sequence>MVSCGEDCRFDVWGTALCTDGMFNIILIAHLLSYITRIIQGGDVSEYHNATSSEISPHAHGIMTTNLFCEYPKDAFQILINRQCPATHSFCVIDVPFDVLLNQRYRCATAPRRTALVVHLMNSSQLLAQVNSDSELYGGHSNCMLTAFYSPDCAFSIRMVSYLYRLPRMYSRLRVVATDARDHSKLNSRYGIIGTPTILLWVDGSVVSRMDEAPFSLKAFRNYIEKWTDLEVEYIPTMGNENDLIENIR</sequence>
<dbReference type="Pfam" id="PF00085">
    <property type="entry name" value="Thioredoxin"/>
    <property type="match status" value="1"/>
</dbReference>
<dbReference type="SUPFAM" id="SSF52833">
    <property type="entry name" value="Thioredoxin-like"/>
    <property type="match status" value="1"/>
</dbReference>
<reference evidence="3" key="1">
    <citation type="submission" date="2017-02" db="UniProtKB">
        <authorList>
            <consortium name="WormBaseParasite"/>
        </authorList>
    </citation>
    <scope>IDENTIFICATION</scope>
</reference>
<protein>
    <submittedName>
        <fullName evidence="3">Thioredoxin domain-containing protein</fullName>
    </submittedName>
</protein>
<dbReference type="PANTHER" id="PTHR14684">
    <property type="entry name" value="THIOREDOXIN DOMAIN-CONTAINING PROTEIN 15"/>
    <property type="match status" value="1"/>
</dbReference>
<name>A0A0R3S0Y4_9BILA</name>
<organism evidence="2 3">
    <name type="scientific">Elaeophora elaphi</name>
    <dbReference type="NCBI Taxonomy" id="1147741"/>
    <lineage>
        <taxon>Eukaryota</taxon>
        <taxon>Metazoa</taxon>
        <taxon>Ecdysozoa</taxon>
        <taxon>Nematoda</taxon>
        <taxon>Chromadorea</taxon>
        <taxon>Rhabditida</taxon>
        <taxon>Spirurina</taxon>
        <taxon>Spiruromorpha</taxon>
        <taxon>Filarioidea</taxon>
        <taxon>Onchocercidae</taxon>
        <taxon>Elaeophora</taxon>
    </lineage>
</organism>
<dbReference type="Gene3D" id="3.40.30.10">
    <property type="entry name" value="Glutaredoxin"/>
    <property type="match status" value="1"/>
</dbReference>
<dbReference type="InterPro" id="IPR013766">
    <property type="entry name" value="Thioredoxin_domain"/>
</dbReference>
<evidence type="ECO:0000313" key="2">
    <source>
        <dbReference type="Proteomes" id="UP000050640"/>
    </source>
</evidence>
<feature type="domain" description="Thioredoxin" evidence="1">
    <location>
        <begin position="141"/>
        <end position="223"/>
    </location>
</feature>
<proteinExistence type="predicted"/>
<accession>A0A0R3S0Y4</accession>
<dbReference type="WBParaSite" id="EEL_0000830401-mRNA-1">
    <property type="protein sequence ID" value="EEL_0000830401-mRNA-1"/>
    <property type="gene ID" value="EEL_0000830401"/>
</dbReference>
<dbReference type="GO" id="GO:0060271">
    <property type="term" value="P:cilium assembly"/>
    <property type="evidence" value="ECO:0007669"/>
    <property type="project" value="TreeGrafter"/>
</dbReference>
<dbReference type="InterPro" id="IPR042418">
    <property type="entry name" value="TXNDC15"/>
</dbReference>
<evidence type="ECO:0000313" key="3">
    <source>
        <dbReference type="WBParaSite" id="EEL_0000830401-mRNA-1"/>
    </source>
</evidence>
<dbReference type="GO" id="GO:0005929">
    <property type="term" value="C:cilium"/>
    <property type="evidence" value="ECO:0007669"/>
    <property type="project" value="TreeGrafter"/>
</dbReference>
<keyword evidence="2" id="KW-1185">Reference proteome</keyword>
<dbReference type="InterPro" id="IPR036249">
    <property type="entry name" value="Thioredoxin-like_sf"/>
</dbReference>
<dbReference type="AlphaFoldDB" id="A0A0R3S0Y4"/>